<dbReference type="eggNOG" id="COG0253">
    <property type="taxonomic scope" value="Bacteria"/>
</dbReference>
<dbReference type="Pfam" id="PF01678">
    <property type="entry name" value="DAP_epimerase"/>
    <property type="match status" value="2"/>
</dbReference>
<comment type="similarity">
    <text evidence="2 8">Belongs to the diaminopimelate epimerase family.</text>
</comment>
<reference evidence="10 11" key="1">
    <citation type="submission" date="2008-10" db="EMBL/GenBank/DDBJ databases">
        <title>Draft genome sequence of Desulvovibrio piger (ATCC 29098).</title>
        <authorList>
            <person name="Sudarsanam P."/>
            <person name="Ley R."/>
            <person name="Guruge J."/>
            <person name="Turnbaugh P.J."/>
            <person name="Mahowald M."/>
            <person name="Liep D."/>
            <person name="Gordon J."/>
        </authorList>
    </citation>
    <scope>NUCLEOTIDE SEQUENCE [LARGE SCALE GENOMIC DNA]</scope>
    <source>
        <strain evidence="10 11">ATCC 29098</strain>
    </source>
</reference>
<protein>
    <recommendedName>
        <fullName evidence="3 8">Diaminopimelate epimerase</fullName>
        <shortName evidence="8">DAP epimerase</shortName>
        <ecNumber evidence="3 8">5.1.1.7</ecNumber>
    </recommendedName>
    <alternativeName>
        <fullName evidence="8">PLP-independent amino acid racemase</fullName>
    </alternativeName>
</protein>
<dbReference type="Proteomes" id="UP000003676">
    <property type="component" value="Unassembled WGS sequence"/>
</dbReference>
<dbReference type="GO" id="GO:0009089">
    <property type="term" value="P:lysine biosynthetic process via diaminopimelate"/>
    <property type="evidence" value="ECO:0007669"/>
    <property type="project" value="UniProtKB-UniRule"/>
</dbReference>
<feature type="binding site" evidence="8">
    <location>
        <position position="21"/>
    </location>
    <ligand>
        <name>substrate</name>
    </ligand>
</feature>
<sequence>MHEERTTMRKIAFTKMEGCGNDYVYLDGVSEDLRLAEGDIPVLARAVSDRHYGVGSDGLVLILPPTSPDSADLRMRMFNADGSEAEMCGNASRCVGRFAWEHALTDRPVIRLETLAGIKLLQRVDDAGGCPSRVCVDMGTPELARQRIPVCPDTASDPESPCIGQPIRVLDREWTMTCVSMGNPHAVVFVDDVDSLDLPVVGPAFEHHPWFPSRTNTEFVQLIDAGHVRMRVWERGAGETLACGTGACAVAVACHLTGHTGREVAVQLRGGTLDIRWDERTGHILMTGPARTVFSGEYSPAQGQED</sequence>
<comment type="function">
    <text evidence="8">Catalyzes the stereoinversion of LL-2,6-diaminopimelate (L,L-DAP) to meso-diaminopimelate (meso-DAP), a precursor of L-lysine and an essential component of the bacterial peptidoglycan.</text>
</comment>
<feature type="active site" description="Proton acceptor" evidence="8">
    <location>
        <position position="243"/>
    </location>
</feature>
<reference evidence="10 11" key="2">
    <citation type="submission" date="2008-10" db="EMBL/GenBank/DDBJ databases">
        <authorList>
            <person name="Fulton L."/>
            <person name="Clifton S."/>
            <person name="Fulton B."/>
            <person name="Xu J."/>
            <person name="Minx P."/>
            <person name="Pepin K.H."/>
            <person name="Johnson M."/>
            <person name="Bhonagiri V."/>
            <person name="Nash W.E."/>
            <person name="Mardis E.R."/>
            <person name="Wilson R.K."/>
        </authorList>
    </citation>
    <scope>NUCLEOTIDE SEQUENCE [LARGE SCALE GENOMIC DNA]</scope>
    <source>
        <strain evidence="10 11">ATCC 29098</strain>
    </source>
</reference>
<evidence type="ECO:0000256" key="4">
    <source>
        <dbReference type="ARBA" id="ARBA00022605"/>
    </source>
</evidence>
<dbReference type="AlphaFoldDB" id="B6WRE7"/>
<comment type="caution">
    <text evidence="8">Lacks conserved residue(s) required for the propagation of feature annotation.</text>
</comment>
<gene>
    <name evidence="8 10" type="primary">dapF</name>
    <name evidence="10" type="ORF">DESPIG_00637</name>
</gene>
<feature type="binding site" evidence="8">
    <location>
        <position position="216"/>
    </location>
    <ligand>
        <name>substrate</name>
    </ligand>
</feature>
<dbReference type="STRING" id="901.DESPIGER_0349"/>
<name>B6WRE7_9BACT</name>
<evidence type="ECO:0000256" key="2">
    <source>
        <dbReference type="ARBA" id="ARBA00010219"/>
    </source>
</evidence>
<feature type="site" description="Could be important to modulate the pK values of the two catalytic cysteine residues" evidence="8">
    <location>
        <position position="185"/>
    </location>
</feature>
<evidence type="ECO:0000256" key="9">
    <source>
        <dbReference type="PROSITE-ProRule" id="PRU10125"/>
    </source>
</evidence>
<feature type="binding site" evidence="8">
    <location>
        <begin position="244"/>
        <end position="245"/>
    </location>
    <ligand>
        <name>substrate</name>
    </ligand>
</feature>
<dbReference type="PANTHER" id="PTHR31689">
    <property type="entry name" value="DIAMINOPIMELATE EPIMERASE, CHLOROPLASTIC"/>
    <property type="match status" value="1"/>
</dbReference>
<dbReference type="PANTHER" id="PTHR31689:SF0">
    <property type="entry name" value="DIAMINOPIMELATE EPIMERASE"/>
    <property type="match status" value="1"/>
</dbReference>
<evidence type="ECO:0000256" key="7">
    <source>
        <dbReference type="ARBA" id="ARBA00051712"/>
    </source>
</evidence>
<keyword evidence="6 8" id="KW-0413">Isomerase</keyword>
<evidence type="ECO:0000313" key="11">
    <source>
        <dbReference type="Proteomes" id="UP000003676"/>
    </source>
</evidence>
<dbReference type="EMBL" id="ABXU01000022">
    <property type="protein sequence ID" value="EEB34534.1"/>
    <property type="molecule type" value="Genomic_DNA"/>
</dbReference>
<dbReference type="GO" id="GO:0005829">
    <property type="term" value="C:cytosol"/>
    <property type="evidence" value="ECO:0007669"/>
    <property type="project" value="TreeGrafter"/>
</dbReference>
<organism evidence="10 11">
    <name type="scientific">Desulfovibrio piger ATCC 29098</name>
    <dbReference type="NCBI Taxonomy" id="411464"/>
    <lineage>
        <taxon>Bacteria</taxon>
        <taxon>Pseudomonadati</taxon>
        <taxon>Thermodesulfobacteriota</taxon>
        <taxon>Desulfovibrionia</taxon>
        <taxon>Desulfovibrionales</taxon>
        <taxon>Desulfovibrionaceae</taxon>
        <taxon>Desulfovibrio</taxon>
    </lineage>
</organism>
<feature type="active site" evidence="9">
    <location>
        <position position="88"/>
    </location>
</feature>
<dbReference type="Gene3D" id="3.10.310.10">
    <property type="entry name" value="Diaminopimelate Epimerase, Chain A, domain 1"/>
    <property type="match status" value="2"/>
</dbReference>
<dbReference type="NCBIfam" id="TIGR00652">
    <property type="entry name" value="DapF"/>
    <property type="match status" value="1"/>
</dbReference>
<accession>B6WRE7</accession>
<evidence type="ECO:0000313" key="10">
    <source>
        <dbReference type="EMBL" id="EEB34534.1"/>
    </source>
</evidence>
<dbReference type="InterPro" id="IPR001653">
    <property type="entry name" value="DAP_epimerase_DapF"/>
</dbReference>
<dbReference type="HAMAP" id="MF_00197">
    <property type="entry name" value="DAP_epimerase"/>
    <property type="match status" value="1"/>
</dbReference>
<feature type="site" description="Could be important to modulate the pK values of the two catalytic cysteine residues" evidence="8">
    <location>
        <position position="234"/>
    </location>
</feature>
<dbReference type="PROSITE" id="PS01326">
    <property type="entry name" value="DAP_EPIMERASE"/>
    <property type="match status" value="1"/>
</dbReference>
<evidence type="ECO:0000256" key="3">
    <source>
        <dbReference type="ARBA" id="ARBA00013080"/>
    </source>
</evidence>
<comment type="catalytic activity">
    <reaction evidence="7 8">
        <text>(2S,6S)-2,6-diaminopimelate = meso-2,6-diaminopimelate</text>
        <dbReference type="Rhea" id="RHEA:15393"/>
        <dbReference type="ChEBI" id="CHEBI:57609"/>
        <dbReference type="ChEBI" id="CHEBI:57791"/>
        <dbReference type="EC" id="5.1.1.7"/>
    </reaction>
</comment>
<proteinExistence type="inferred from homology"/>
<comment type="pathway">
    <text evidence="1 8">Amino-acid biosynthesis; L-lysine biosynthesis via DAP pathway; DL-2,6-diaminopimelate from LL-2,6-diaminopimelate: step 1/1.</text>
</comment>
<keyword evidence="5 8" id="KW-0457">Lysine biosynthesis</keyword>
<keyword evidence="4 8" id="KW-0028">Amino-acid biosynthesis</keyword>
<feature type="binding site" evidence="8">
    <location>
        <position position="183"/>
    </location>
    <ligand>
        <name>substrate</name>
    </ligand>
</feature>
<dbReference type="InterPro" id="IPR018510">
    <property type="entry name" value="DAP_epimerase_AS"/>
</dbReference>
<feature type="active site" description="Proton donor" evidence="8">
    <location>
        <position position="88"/>
    </location>
</feature>
<comment type="subunit">
    <text evidence="8">Homodimer.</text>
</comment>
<evidence type="ECO:0000256" key="8">
    <source>
        <dbReference type="HAMAP-Rule" id="MF_00197"/>
    </source>
</evidence>
<evidence type="ECO:0000256" key="5">
    <source>
        <dbReference type="ARBA" id="ARBA00023154"/>
    </source>
</evidence>
<feature type="binding site" evidence="8">
    <location>
        <begin position="89"/>
        <end position="90"/>
    </location>
    <ligand>
        <name>substrate</name>
    </ligand>
</feature>
<keyword evidence="8" id="KW-0963">Cytoplasm</keyword>
<evidence type="ECO:0000256" key="6">
    <source>
        <dbReference type="ARBA" id="ARBA00023235"/>
    </source>
</evidence>
<evidence type="ECO:0000256" key="1">
    <source>
        <dbReference type="ARBA" id="ARBA00005196"/>
    </source>
</evidence>
<dbReference type="UniPathway" id="UPA00034">
    <property type="reaction ID" value="UER00025"/>
</dbReference>
<comment type="caution">
    <text evidence="10">The sequence shown here is derived from an EMBL/GenBank/DDBJ whole genome shotgun (WGS) entry which is preliminary data.</text>
</comment>
<dbReference type="SUPFAM" id="SSF54506">
    <property type="entry name" value="Diaminopimelate epimerase-like"/>
    <property type="match status" value="2"/>
</dbReference>
<dbReference type="GO" id="GO:0008837">
    <property type="term" value="F:diaminopimelate epimerase activity"/>
    <property type="evidence" value="ECO:0007669"/>
    <property type="project" value="UniProtKB-UniRule"/>
</dbReference>
<dbReference type="EC" id="5.1.1.7" evidence="3 8"/>
<comment type="subcellular location">
    <subcellularLocation>
        <location evidence="8">Cytoplasm</location>
    </subcellularLocation>
</comment>
<feature type="binding site" evidence="8">
    <location>
        <position position="79"/>
    </location>
    <ligand>
        <name>substrate</name>
    </ligand>
</feature>
<dbReference type="HOGENOM" id="CLU_053306_3_0_7"/>
<feature type="binding site" evidence="8">
    <location>
        <begin position="234"/>
        <end position="235"/>
    </location>
    <ligand>
        <name>substrate</name>
    </ligand>
</feature>